<dbReference type="AlphaFoldDB" id="A0A2P2R1W0"/>
<name>A0A2P2R1W0_RHIMU</name>
<dbReference type="EMBL" id="GGEC01092714">
    <property type="protein sequence ID" value="MBX73198.1"/>
    <property type="molecule type" value="Transcribed_RNA"/>
</dbReference>
<evidence type="ECO:0000313" key="1">
    <source>
        <dbReference type="EMBL" id="MBX73198.1"/>
    </source>
</evidence>
<organism evidence="1">
    <name type="scientific">Rhizophora mucronata</name>
    <name type="common">Asiatic mangrove</name>
    <dbReference type="NCBI Taxonomy" id="61149"/>
    <lineage>
        <taxon>Eukaryota</taxon>
        <taxon>Viridiplantae</taxon>
        <taxon>Streptophyta</taxon>
        <taxon>Embryophyta</taxon>
        <taxon>Tracheophyta</taxon>
        <taxon>Spermatophyta</taxon>
        <taxon>Magnoliopsida</taxon>
        <taxon>eudicotyledons</taxon>
        <taxon>Gunneridae</taxon>
        <taxon>Pentapetalae</taxon>
        <taxon>rosids</taxon>
        <taxon>fabids</taxon>
        <taxon>Malpighiales</taxon>
        <taxon>Rhizophoraceae</taxon>
        <taxon>Rhizophora</taxon>
    </lineage>
</organism>
<protein>
    <submittedName>
        <fullName evidence="1">Uncharacterized protein</fullName>
    </submittedName>
</protein>
<proteinExistence type="predicted"/>
<sequence length="24" mass="3001">MSFSSQHFFHFPLPNELMEFMHLF</sequence>
<accession>A0A2P2R1W0</accession>
<reference evidence="1" key="1">
    <citation type="submission" date="2018-02" db="EMBL/GenBank/DDBJ databases">
        <title>Rhizophora mucronata_Transcriptome.</title>
        <authorList>
            <person name="Meera S.P."/>
            <person name="Sreeshan A."/>
            <person name="Augustine A."/>
        </authorList>
    </citation>
    <scope>NUCLEOTIDE SEQUENCE</scope>
    <source>
        <tissue evidence="1">Leaf</tissue>
    </source>
</reference>